<dbReference type="PROSITE" id="PS01124">
    <property type="entry name" value="HTH_ARAC_FAMILY_2"/>
    <property type="match status" value="1"/>
</dbReference>
<accession>L0J8S2</accession>
<keyword evidence="2 5" id="KW-0238">DNA-binding</keyword>
<dbReference type="PANTHER" id="PTHR43280:SF32">
    <property type="entry name" value="TRANSCRIPTIONAL REGULATORY PROTEIN"/>
    <property type="match status" value="1"/>
</dbReference>
<protein>
    <submittedName>
        <fullName evidence="5">DNA-binding domain-containing protein, AraC-type</fullName>
    </submittedName>
</protein>
<dbReference type="AlphaFoldDB" id="L0J8S2"/>
<name>L0J8S2_PREDD</name>
<dbReference type="InterPro" id="IPR009057">
    <property type="entry name" value="Homeodomain-like_sf"/>
</dbReference>
<keyword evidence="6" id="KW-1185">Reference proteome</keyword>
<dbReference type="Gene3D" id="1.10.10.60">
    <property type="entry name" value="Homeodomain-like"/>
    <property type="match status" value="1"/>
</dbReference>
<evidence type="ECO:0000313" key="5">
    <source>
        <dbReference type="EMBL" id="AGB27654.1"/>
    </source>
</evidence>
<evidence type="ECO:0000256" key="3">
    <source>
        <dbReference type="ARBA" id="ARBA00023163"/>
    </source>
</evidence>
<evidence type="ECO:0000256" key="1">
    <source>
        <dbReference type="ARBA" id="ARBA00023015"/>
    </source>
</evidence>
<dbReference type="HOGENOM" id="CLU_000445_88_2_10"/>
<dbReference type="PATRIC" id="fig|908937.9.peg.279"/>
<dbReference type="Pfam" id="PF12833">
    <property type="entry name" value="HTH_18"/>
    <property type="match status" value="1"/>
</dbReference>
<dbReference type="SMART" id="SM00342">
    <property type="entry name" value="HTH_ARAC"/>
    <property type="match status" value="1"/>
</dbReference>
<sequence length="315" mass="35504">MQDMEEKHVDDPVSVSFYKEVKNDVSPIQPVETDNHFACPYFSVARGRAFSMGQLLERKPPLRLSFLQLAVLTKGWSEPVVNFRKLRVDEGDLFCASWGGIIGRGSEVSALCYDGVSLTEEYMRVIYGGRLPDLFLQPAQAFKLRLTKRERAVFSDYIDSLLSLVRLPTPVVEPVNALFVSLLDFVAALYREQEGGTIGGGKTLLRAFNGALIKHIKCEHSVLFYARELCISPHYLGDVVKAETGETAKEWIDRSLITLLQMELKNSDKSLKELVGEFNFNSISTLSRFFKRKTGMSPSEFRLSEECLRPLSTLS</sequence>
<dbReference type="OrthoDB" id="1372329at2"/>
<keyword evidence="1" id="KW-0805">Transcription regulation</keyword>
<reference evidence="6" key="1">
    <citation type="submission" date="2012-02" db="EMBL/GenBank/DDBJ databases">
        <title>Complete sequence of chromosome 1 of Prevotella dentalis DSM 3688.</title>
        <authorList>
            <person name="Lucas S."/>
            <person name="Copeland A."/>
            <person name="Lapidus A."/>
            <person name="Glavina del Rio T."/>
            <person name="Dalin E."/>
            <person name="Tice H."/>
            <person name="Bruce D."/>
            <person name="Goodwin L."/>
            <person name="Pitluck S."/>
            <person name="Peters L."/>
            <person name="Mikhailova N."/>
            <person name="Chertkov O."/>
            <person name="Kyrpides N."/>
            <person name="Mavromatis K."/>
            <person name="Ivanova N."/>
            <person name="Brettin T."/>
            <person name="Detter J.C."/>
            <person name="Han C."/>
            <person name="Larimer F."/>
            <person name="Land M."/>
            <person name="Hauser L."/>
            <person name="Markowitz V."/>
            <person name="Cheng J.-F."/>
            <person name="Hugenholtz P."/>
            <person name="Woyke T."/>
            <person name="Wu D."/>
            <person name="Gronow S."/>
            <person name="Wellnitz S."/>
            <person name="Brambilla E."/>
            <person name="Klenk H.-P."/>
            <person name="Eisen J.A."/>
        </authorList>
    </citation>
    <scope>NUCLEOTIDE SEQUENCE [LARGE SCALE GENOMIC DNA]</scope>
    <source>
        <strain evidence="6">ATCC 49559 / DSM 3688 / JCM 13448 / NCTC 12043 / ES 2772</strain>
    </source>
</reference>
<evidence type="ECO:0000256" key="2">
    <source>
        <dbReference type="ARBA" id="ARBA00023125"/>
    </source>
</evidence>
<dbReference type="GO" id="GO:0003700">
    <property type="term" value="F:DNA-binding transcription factor activity"/>
    <property type="evidence" value="ECO:0007669"/>
    <property type="project" value="InterPro"/>
</dbReference>
<gene>
    <name evidence="5" type="ordered locus">Prede_0271</name>
</gene>
<dbReference type="EMBL" id="CP003368">
    <property type="protein sequence ID" value="AGB27654.1"/>
    <property type="molecule type" value="Genomic_DNA"/>
</dbReference>
<feature type="domain" description="HTH araC/xylS-type" evidence="4">
    <location>
        <begin position="206"/>
        <end position="304"/>
    </location>
</feature>
<evidence type="ECO:0000313" key="6">
    <source>
        <dbReference type="Proteomes" id="UP000010862"/>
    </source>
</evidence>
<organism evidence="5 6">
    <name type="scientific">Prevotella dentalis (strain ATCC 49559 / DSM 3688 / JCM 13448 / NCTC 12043 / ES 2772)</name>
    <name type="common">Mitsuokella dentalis</name>
    <dbReference type="NCBI Taxonomy" id="908937"/>
    <lineage>
        <taxon>Bacteria</taxon>
        <taxon>Pseudomonadati</taxon>
        <taxon>Bacteroidota</taxon>
        <taxon>Bacteroidia</taxon>
        <taxon>Bacteroidales</taxon>
        <taxon>Prevotellaceae</taxon>
        <taxon>Prevotella</taxon>
    </lineage>
</organism>
<evidence type="ECO:0000259" key="4">
    <source>
        <dbReference type="PROSITE" id="PS01124"/>
    </source>
</evidence>
<proteinExistence type="predicted"/>
<dbReference type="PANTHER" id="PTHR43280">
    <property type="entry name" value="ARAC-FAMILY TRANSCRIPTIONAL REGULATOR"/>
    <property type="match status" value="1"/>
</dbReference>
<dbReference type="KEGG" id="pdt:Prede_0271"/>
<dbReference type="GO" id="GO:0043565">
    <property type="term" value="F:sequence-specific DNA binding"/>
    <property type="evidence" value="ECO:0007669"/>
    <property type="project" value="InterPro"/>
</dbReference>
<keyword evidence="3" id="KW-0804">Transcription</keyword>
<dbReference type="Proteomes" id="UP000010862">
    <property type="component" value="Chromosome 1"/>
</dbReference>
<dbReference type="InterPro" id="IPR018060">
    <property type="entry name" value="HTH_AraC"/>
</dbReference>
<dbReference type="SUPFAM" id="SSF46689">
    <property type="entry name" value="Homeodomain-like"/>
    <property type="match status" value="1"/>
</dbReference>